<evidence type="ECO:0000313" key="2">
    <source>
        <dbReference type="EMBL" id="SJM91566.1"/>
    </source>
</evidence>
<evidence type="ECO:0000313" key="3">
    <source>
        <dbReference type="Proteomes" id="UP000195667"/>
    </source>
</evidence>
<proteinExistence type="predicted"/>
<evidence type="ECO:0000256" key="1">
    <source>
        <dbReference type="SAM" id="Phobius"/>
    </source>
</evidence>
<feature type="transmembrane region" description="Helical" evidence="1">
    <location>
        <begin position="181"/>
        <end position="198"/>
    </location>
</feature>
<accession>A0A1R4H5W5</accession>
<feature type="transmembrane region" description="Helical" evidence="1">
    <location>
        <begin position="20"/>
        <end position="44"/>
    </location>
</feature>
<protein>
    <submittedName>
        <fullName evidence="2">PAP2 family protein (Acid phosphatase)</fullName>
    </submittedName>
</protein>
<gene>
    <name evidence="2" type="ORF">CRENPOLYSF1_20027</name>
</gene>
<keyword evidence="3" id="KW-1185">Reference proteome</keyword>
<dbReference type="SUPFAM" id="SSF48317">
    <property type="entry name" value="Acid phosphatase/Vanadium-dependent haloperoxidase"/>
    <property type="match status" value="1"/>
</dbReference>
<dbReference type="InterPro" id="IPR036938">
    <property type="entry name" value="PAP2/HPO_sf"/>
</dbReference>
<name>A0A1R4H5W5_9GAMM</name>
<keyword evidence="1" id="KW-0812">Transmembrane</keyword>
<sequence length="238" mass="27175">MPHKTLDVENFIKYHISLPLLAWLILLICFHFTEIDVWLTTHFYDHNLQKWPYRDHWLLQDIIHKKGRNLIYAAGTVMLVCLLISCTSASKLAAHRKALAFLVISGVAGPLVITYLKSRTHIYCPWDLSLYNGNKPHIHLFDSISATLGVGHCFPAGHSSLGYTLVNLYFFCLIVKPAYKFYGLAIGLLTGSIFAAAQEIRGAHFLSHDLFTLAICWFSTTLIFFIFFRKHLHQPKPC</sequence>
<reference evidence="3" key="1">
    <citation type="submission" date="2017-02" db="EMBL/GenBank/DDBJ databases">
        <authorList>
            <person name="Daims H."/>
        </authorList>
    </citation>
    <scope>NUCLEOTIDE SEQUENCE [LARGE SCALE GENOMIC DNA]</scope>
</reference>
<feature type="transmembrane region" description="Helical" evidence="1">
    <location>
        <begin position="98"/>
        <end position="116"/>
    </location>
</feature>
<feature type="transmembrane region" description="Helical" evidence="1">
    <location>
        <begin position="70"/>
        <end position="92"/>
    </location>
</feature>
<dbReference type="RefSeq" id="WP_087143011.1">
    <property type="nucleotide sequence ID" value="NZ_FUKI01000093.1"/>
</dbReference>
<keyword evidence="1" id="KW-1133">Transmembrane helix</keyword>
<dbReference type="EMBL" id="FUKI01000093">
    <property type="protein sequence ID" value="SJM91566.1"/>
    <property type="molecule type" value="Genomic_DNA"/>
</dbReference>
<feature type="transmembrane region" description="Helical" evidence="1">
    <location>
        <begin position="210"/>
        <end position="228"/>
    </location>
</feature>
<dbReference type="AlphaFoldDB" id="A0A1R4H5W5"/>
<dbReference type="CDD" id="cd03396">
    <property type="entry name" value="PAP2_like_6"/>
    <property type="match status" value="1"/>
</dbReference>
<dbReference type="OrthoDB" id="7348799at2"/>
<keyword evidence="1" id="KW-0472">Membrane</keyword>
<dbReference type="Proteomes" id="UP000195667">
    <property type="component" value="Unassembled WGS sequence"/>
</dbReference>
<organism evidence="2 3">
    <name type="scientific">Crenothrix polyspora</name>
    <dbReference type="NCBI Taxonomy" id="360316"/>
    <lineage>
        <taxon>Bacteria</taxon>
        <taxon>Pseudomonadati</taxon>
        <taxon>Pseudomonadota</taxon>
        <taxon>Gammaproteobacteria</taxon>
        <taxon>Methylococcales</taxon>
        <taxon>Crenotrichaceae</taxon>
        <taxon>Crenothrix</taxon>
    </lineage>
</organism>